<organism evidence="14">
    <name type="scientific">Trypanosoma cruzi marinkellei</name>
    <dbReference type="NCBI Taxonomy" id="85056"/>
    <lineage>
        <taxon>Eukaryota</taxon>
        <taxon>Discoba</taxon>
        <taxon>Euglenozoa</taxon>
        <taxon>Kinetoplastea</taxon>
        <taxon>Metakinetoplastina</taxon>
        <taxon>Trypanosomatida</taxon>
        <taxon>Trypanosomatidae</taxon>
        <taxon>Trypanosoma</taxon>
        <taxon>Schizotrypanum</taxon>
    </lineage>
</organism>
<dbReference type="EC" id="7.1.1.2" evidence="12"/>
<keyword evidence="10 12" id="KW-0496">Mitochondrion</keyword>
<feature type="transmembrane region" description="Helical" evidence="12">
    <location>
        <begin position="76"/>
        <end position="94"/>
    </location>
</feature>
<dbReference type="Pfam" id="PF00361">
    <property type="entry name" value="Proton_antipo_M"/>
    <property type="match status" value="1"/>
</dbReference>
<protein>
    <recommendedName>
        <fullName evidence="12">NADH-ubiquinone oxidoreductase chain 4</fullName>
        <ecNumber evidence="12">7.1.1.2</ecNumber>
    </recommendedName>
</protein>
<keyword evidence="3 12" id="KW-0679">Respiratory chain</keyword>
<evidence type="ECO:0000256" key="9">
    <source>
        <dbReference type="ARBA" id="ARBA00023075"/>
    </source>
</evidence>
<evidence type="ECO:0000256" key="4">
    <source>
        <dbReference type="ARBA" id="ARBA00022692"/>
    </source>
</evidence>
<evidence type="ECO:0000313" key="14">
    <source>
        <dbReference type="EMBL" id="AGF94776.1"/>
    </source>
</evidence>
<evidence type="ECO:0000256" key="5">
    <source>
        <dbReference type="ARBA" id="ARBA00022967"/>
    </source>
</evidence>
<evidence type="ECO:0000256" key="10">
    <source>
        <dbReference type="ARBA" id="ARBA00023128"/>
    </source>
</evidence>
<feature type="transmembrane region" description="Helical" evidence="12">
    <location>
        <begin position="323"/>
        <end position="346"/>
    </location>
</feature>
<reference evidence="14" key="1">
    <citation type="journal article" date="2012" name="BMC Genomics">
        <title>Comparative genomic analysis of human infective Trypanosoma cruzi lineages with the bat-restricted subspecies T. cruzi marinkellei.</title>
        <authorList>
            <person name="Franzen O."/>
            <person name="Talavera-Lopez C."/>
            <person name="Ochaya S."/>
            <person name="Butler C.E."/>
            <person name="Messenger L.A."/>
            <person name="Lewis M.D."/>
            <person name="Llewellyn M.S."/>
            <person name="Marinkelle C.J."/>
            <person name="Tyler K.M."/>
            <person name="Miles M.A."/>
            <person name="Andersson B."/>
        </authorList>
    </citation>
    <scope>NUCLEOTIDE SEQUENCE</scope>
    <source>
        <strain evidence="14">B7</strain>
    </source>
</reference>
<dbReference type="EMBL" id="KC427240">
    <property type="protein sequence ID" value="AGF94776.1"/>
    <property type="molecule type" value="Genomic_DNA"/>
</dbReference>
<comment type="function">
    <text evidence="12">Core subunit of the mitochondrial membrane respiratory chain NADH dehydrogenase (Complex I) which catalyzes electron transfer from NADH through the respiratory chain, using ubiquinone as an electron acceptor. Essential for the catalytic activity and assembly of complex I.</text>
</comment>
<keyword evidence="2 12" id="KW-0813">Transport</keyword>
<dbReference type="GO" id="GO:0048039">
    <property type="term" value="F:ubiquinone binding"/>
    <property type="evidence" value="ECO:0007669"/>
    <property type="project" value="TreeGrafter"/>
</dbReference>
<evidence type="ECO:0000256" key="2">
    <source>
        <dbReference type="ARBA" id="ARBA00022448"/>
    </source>
</evidence>
<dbReference type="GO" id="GO:0015990">
    <property type="term" value="P:electron transport coupled proton transport"/>
    <property type="evidence" value="ECO:0007669"/>
    <property type="project" value="TreeGrafter"/>
</dbReference>
<keyword evidence="8 12" id="KW-0520">NAD</keyword>
<sequence length="437" mass="52089">MLKTTIIVINFIMLILTIIYIYINYSFCFVIEINYIYINIYVNYISLWFIFLMGIILFFVFFLLSKKCISYNKYLYVIYIYIFIYISVIIIIMIDDFVCFMILFESLFFPICIVSLFFNFNNRFIFAIFYLVIFSSISSVTCIIICMIIISHFNTLNLQFFLDICFFDSMYLAIFIWILLFTMFAIKYPIWPFHVWLPEMHVEVNTEMSVILASVVLKIGFFGIFKFLFMSFNNLSLWFLGFVDSIIMLGITLLSASLVFLSDYKKIIANWSIIHTGIALILLWHNDLLFIGLLIMCNLSHILSSSFMFITIGYMYDNYGVRIFILMISFFGISIWSSLFLGLFLFNIDFPFMLLFYIDIFILYGLISVSFIYIICFYIITLSVFISSIYIYMCLSFYSFVWLDKYLRLDLTINDIYFYLIIATVLIIFYYVIYLLF</sequence>
<feature type="transmembrane region" description="Helical" evidence="12">
    <location>
        <begin position="7"/>
        <end position="25"/>
    </location>
</feature>
<feature type="transmembrane region" description="Helical" evidence="12">
    <location>
        <begin position="290"/>
        <end position="316"/>
    </location>
</feature>
<evidence type="ECO:0000256" key="3">
    <source>
        <dbReference type="ARBA" id="ARBA00022660"/>
    </source>
</evidence>
<dbReference type="InterPro" id="IPR003918">
    <property type="entry name" value="NADH_UbQ_OxRdtase"/>
</dbReference>
<geneLocation type="mitochondrion" evidence="14"/>
<keyword evidence="6 12" id="KW-0249">Electron transport</keyword>
<feature type="transmembrane region" description="Helical" evidence="12">
    <location>
        <begin position="235"/>
        <end position="260"/>
    </location>
</feature>
<feature type="transmembrane region" description="Helical" evidence="12">
    <location>
        <begin position="45"/>
        <end position="64"/>
    </location>
</feature>
<feature type="transmembrane region" description="Helical" evidence="12">
    <location>
        <begin position="267"/>
        <end position="284"/>
    </location>
</feature>
<evidence type="ECO:0000259" key="13">
    <source>
        <dbReference type="Pfam" id="PF00361"/>
    </source>
</evidence>
<dbReference type="PRINTS" id="PR01437">
    <property type="entry name" value="NUOXDRDTASE4"/>
</dbReference>
<gene>
    <name evidence="14" type="primary">ND4</name>
    <name evidence="14" type="ORF">TcmMp15</name>
</gene>
<evidence type="ECO:0000256" key="8">
    <source>
        <dbReference type="ARBA" id="ARBA00023027"/>
    </source>
</evidence>
<keyword evidence="9 12" id="KW-0830">Ubiquinone</keyword>
<comment type="subcellular location">
    <subcellularLocation>
        <location evidence="1 12">Mitochondrion membrane</location>
        <topology evidence="1 12">Multi-pass membrane protein</topology>
    </subcellularLocation>
</comment>
<accession>M1QCR6</accession>
<comment type="catalytic activity">
    <reaction evidence="12">
        <text>a ubiquinone + NADH + 5 H(+)(in) = a ubiquinol + NAD(+) + 4 H(+)(out)</text>
        <dbReference type="Rhea" id="RHEA:29091"/>
        <dbReference type="Rhea" id="RHEA-COMP:9565"/>
        <dbReference type="Rhea" id="RHEA-COMP:9566"/>
        <dbReference type="ChEBI" id="CHEBI:15378"/>
        <dbReference type="ChEBI" id="CHEBI:16389"/>
        <dbReference type="ChEBI" id="CHEBI:17976"/>
        <dbReference type="ChEBI" id="CHEBI:57540"/>
        <dbReference type="ChEBI" id="CHEBI:57945"/>
        <dbReference type="EC" id="7.1.1.2"/>
    </reaction>
</comment>
<evidence type="ECO:0000256" key="6">
    <source>
        <dbReference type="ARBA" id="ARBA00022982"/>
    </source>
</evidence>
<keyword evidence="7 12" id="KW-1133">Transmembrane helix</keyword>
<feature type="transmembrane region" description="Helical" evidence="12">
    <location>
        <begin position="170"/>
        <end position="190"/>
    </location>
</feature>
<keyword evidence="4 12" id="KW-0812">Transmembrane</keyword>
<comment type="similarity">
    <text evidence="12">Belongs to the complex I subunit 4 family.</text>
</comment>
<dbReference type="InterPro" id="IPR001750">
    <property type="entry name" value="ND/Mrp_TM"/>
</dbReference>
<dbReference type="AlphaFoldDB" id="M1QCR6"/>
<dbReference type="GO" id="GO:0042773">
    <property type="term" value="P:ATP synthesis coupled electron transport"/>
    <property type="evidence" value="ECO:0007669"/>
    <property type="project" value="InterPro"/>
</dbReference>
<feature type="transmembrane region" description="Helical" evidence="12">
    <location>
        <begin position="416"/>
        <end position="436"/>
    </location>
</feature>
<evidence type="ECO:0000256" key="1">
    <source>
        <dbReference type="ARBA" id="ARBA00004225"/>
    </source>
</evidence>
<feature type="transmembrane region" description="Helical" evidence="12">
    <location>
        <begin position="382"/>
        <end position="401"/>
    </location>
</feature>
<evidence type="ECO:0000256" key="7">
    <source>
        <dbReference type="ARBA" id="ARBA00022989"/>
    </source>
</evidence>
<keyword evidence="5" id="KW-1278">Translocase</keyword>
<evidence type="ECO:0000256" key="11">
    <source>
        <dbReference type="ARBA" id="ARBA00023136"/>
    </source>
</evidence>
<name>M1QCR6_TRYCR</name>
<dbReference type="GO" id="GO:0008137">
    <property type="term" value="F:NADH dehydrogenase (ubiquinone) activity"/>
    <property type="evidence" value="ECO:0007669"/>
    <property type="project" value="UniProtKB-UniRule"/>
</dbReference>
<keyword evidence="11 12" id="KW-0472">Membrane</keyword>
<feature type="transmembrane region" description="Helical" evidence="12">
    <location>
        <begin position="352"/>
        <end position="375"/>
    </location>
</feature>
<feature type="transmembrane region" description="Helical" evidence="12">
    <location>
        <begin position="100"/>
        <end position="120"/>
    </location>
</feature>
<feature type="domain" description="NADH:quinone oxidoreductase/Mrp antiporter transmembrane" evidence="13">
    <location>
        <begin position="96"/>
        <end position="380"/>
    </location>
</feature>
<dbReference type="GO" id="GO:0031966">
    <property type="term" value="C:mitochondrial membrane"/>
    <property type="evidence" value="ECO:0007669"/>
    <property type="project" value="UniProtKB-SubCell"/>
</dbReference>
<dbReference type="PANTHER" id="PTHR43507">
    <property type="entry name" value="NADH-UBIQUINONE OXIDOREDUCTASE CHAIN 4"/>
    <property type="match status" value="1"/>
</dbReference>
<evidence type="ECO:0000256" key="12">
    <source>
        <dbReference type="RuleBase" id="RU003297"/>
    </source>
</evidence>
<dbReference type="PANTHER" id="PTHR43507:SF20">
    <property type="entry name" value="NADH-UBIQUINONE OXIDOREDUCTASE CHAIN 4"/>
    <property type="match status" value="1"/>
</dbReference>
<feature type="transmembrane region" description="Helical" evidence="12">
    <location>
        <begin position="210"/>
        <end position="229"/>
    </location>
</feature>
<proteinExistence type="inferred from homology"/>
<dbReference type="GO" id="GO:0003954">
    <property type="term" value="F:NADH dehydrogenase activity"/>
    <property type="evidence" value="ECO:0007669"/>
    <property type="project" value="TreeGrafter"/>
</dbReference>
<feature type="transmembrane region" description="Helical" evidence="12">
    <location>
        <begin position="127"/>
        <end position="150"/>
    </location>
</feature>